<dbReference type="Pfam" id="PF00682">
    <property type="entry name" value="HMGL-like"/>
    <property type="match status" value="1"/>
</dbReference>
<name>E1X2N7_HALMS</name>
<dbReference type="HOGENOM" id="CLU_022138_3_2_7"/>
<dbReference type="CDD" id="cd07938">
    <property type="entry name" value="DRE_TIM_HMGL"/>
    <property type="match status" value="1"/>
</dbReference>
<evidence type="ECO:0000313" key="5">
    <source>
        <dbReference type="EMBL" id="CBW26805.1"/>
    </source>
</evidence>
<evidence type="ECO:0000256" key="3">
    <source>
        <dbReference type="ARBA" id="ARBA00023239"/>
    </source>
</evidence>
<dbReference type="EMBL" id="FQ312005">
    <property type="protein sequence ID" value="CBW26805.1"/>
    <property type="molecule type" value="Genomic_DNA"/>
</dbReference>
<evidence type="ECO:0000313" key="6">
    <source>
        <dbReference type="Proteomes" id="UP000008963"/>
    </source>
</evidence>
<gene>
    <name evidence="5" type="ordered locus">BMS_1991</name>
</gene>
<dbReference type="FunFam" id="3.20.20.70:FF:000071">
    <property type="entry name" value="Hydroxymethylglutaryl-CoA lyase"/>
    <property type="match status" value="1"/>
</dbReference>
<protein>
    <submittedName>
        <fullName evidence="5">Hydroxymethylglutaryl-CoA lyase</fullName>
    </submittedName>
</protein>
<sequence length="306" mass="33185">MFNTLPKSARIIEVGPRDGLQNEAKVLDLSTKVEFIDRLALTGLETIEVTSFVRADKIPQMGDAKELFKTIKERDYYNKLNLPCLVPNTKGMELAIDNGVKEVAIFTATSNTFNQRNINATIEESLERFRPVAKLATDNGIKIRGYISTVFGCPYEGETSVDSLMDILSALKDMGCYEISLGDTIGVANPLQVKNILSRVFKTHSANELAMHFHDTRGLALANILASLEMGATNFDSSAAGLGGCPYAKGATGNVATEDVVYMLESMGVSTGVDLEKMAHASKYILEALGKESSSKYLTAYLASGK</sequence>
<dbReference type="AlphaFoldDB" id="E1X2N7"/>
<dbReference type="PANTHER" id="PTHR42738:SF7">
    <property type="entry name" value="HYDROXYMETHYLGLUTARYL-COA LYASE"/>
    <property type="match status" value="1"/>
</dbReference>
<dbReference type="PATRIC" id="fig|862908.3.peg.1890"/>
<dbReference type="Proteomes" id="UP000008963">
    <property type="component" value="Chromosome"/>
</dbReference>
<dbReference type="RefSeq" id="WP_014244585.1">
    <property type="nucleotide sequence ID" value="NC_016620.1"/>
</dbReference>
<dbReference type="InterPro" id="IPR000891">
    <property type="entry name" value="PYR_CT"/>
</dbReference>
<dbReference type="GO" id="GO:0046872">
    <property type="term" value="F:metal ion binding"/>
    <property type="evidence" value="ECO:0007669"/>
    <property type="project" value="UniProtKB-KW"/>
</dbReference>
<comment type="similarity">
    <text evidence="1">Belongs to the HMG-CoA lyase family.</text>
</comment>
<keyword evidence="3 5" id="KW-0456">Lyase</keyword>
<feature type="domain" description="Pyruvate carboxyltransferase" evidence="4">
    <location>
        <begin position="9"/>
        <end position="279"/>
    </location>
</feature>
<evidence type="ECO:0000259" key="4">
    <source>
        <dbReference type="PROSITE" id="PS50991"/>
    </source>
</evidence>
<dbReference type="KEGG" id="bmx:BMS_1991"/>
<dbReference type="PANTHER" id="PTHR42738">
    <property type="entry name" value="HYDROXYMETHYLGLUTARYL-COA LYASE"/>
    <property type="match status" value="1"/>
</dbReference>
<keyword evidence="2" id="KW-0479">Metal-binding</keyword>
<keyword evidence="6" id="KW-1185">Reference proteome</keyword>
<proteinExistence type="inferred from homology"/>
<evidence type="ECO:0000256" key="1">
    <source>
        <dbReference type="ARBA" id="ARBA00009405"/>
    </source>
</evidence>
<reference evidence="6" key="1">
    <citation type="journal article" date="2013" name="ISME J.">
        <title>A small predatory core genome in the divergent marine Bacteriovorax marinus SJ and the terrestrial Bdellovibrio bacteriovorus.</title>
        <authorList>
            <person name="Crossman L.C."/>
            <person name="Chen H."/>
            <person name="Cerdeno-Tarraga A.M."/>
            <person name="Brooks K."/>
            <person name="Quail M.A."/>
            <person name="Pineiro S.A."/>
            <person name="Hobley L."/>
            <person name="Sockett R.E."/>
            <person name="Bentley S.D."/>
            <person name="Parkhill J."/>
            <person name="Williams H.N."/>
            <person name="Stine O.C."/>
        </authorList>
    </citation>
    <scope>NUCLEOTIDE SEQUENCE [LARGE SCALE GENOMIC DNA]</scope>
    <source>
        <strain evidence="6">ATCC BAA-682 / DSM 15412 / SJ</strain>
    </source>
</reference>
<dbReference type="Gene3D" id="3.20.20.70">
    <property type="entry name" value="Aldolase class I"/>
    <property type="match status" value="1"/>
</dbReference>
<dbReference type="GO" id="GO:0006552">
    <property type="term" value="P:L-leucine catabolic process"/>
    <property type="evidence" value="ECO:0007669"/>
    <property type="project" value="TreeGrafter"/>
</dbReference>
<evidence type="ECO:0000256" key="2">
    <source>
        <dbReference type="ARBA" id="ARBA00022723"/>
    </source>
</evidence>
<dbReference type="NCBIfam" id="NF004283">
    <property type="entry name" value="PRK05692.1"/>
    <property type="match status" value="1"/>
</dbReference>
<dbReference type="PROSITE" id="PS50991">
    <property type="entry name" value="PYR_CT"/>
    <property type="match status" value="1"/>
</dbReference>
<organism evidence="5 6">
    <name type="scientific">Halobacteriovorax marinus (strain ATCC BAA-682 / DSM 15412 / SJ)</name>
    <name type="common">Bacteriovorax marinus</name>
    <dbReference type="NCBI Taxonomy" id="862908"/>
    <lineage>
        <taxon>Bacteria</taxon>
        <taxon>Pseudomonadati</taxon>
        <taxon>Bdellovibrionota</taxon>
        <taxon>Bacteriovoracia</taxon>
        <taxon>Bacteriovoracales</taxon>
        <taxon>Halobacteriovoraceae</taxon>
        <taxon>Halobacteriovorax</taxon>
    </lineage>
</organism>
<dbReference type="eggNOG" id="COG0119">
    <property type="taxonomic scope" value="Bacteria"/>
</dbReference>
<dbReference type="SUPFAM" id="SSF51569">
    <property type="entry name" value="Aldolase"/>
    <property type="match status" value="1"/>
</dbReference>
<dbReference type="OrthoDB" id="5290248at2"/>
<accession>E1X2N7</accession>
<dbReference type="InterPro" id="IPR013785">
    <property type="entry name" value="Aldolase_TIM"/>
</dbReference>
<dbReference type="GO" id="GO:0046951">
    <property type="term" value="P:ketone body biosynthetic process"/>
    <property type="evidence" value="ECO:0007669"/>
    <property type="project" value="TreeGrafter"/>
</dbReference>
<dbReference type="GO" id="GO:0004419">
    <property type="term" value="F:hydroxymethylglutaryl-CoA lyase activity"/>
    <property type="evidence" value="ECO:0007669"/>
    <property type="project" value="TreeGrafter"/>
</dbReference>
<dbReference type="STRING" id="862908.BMS_1991"/>
<dbReference type="InterPro" id="IPR043594">
    <property type="entry name" value="HMGL"/>
</dbReference>